<dbReference type="GO" id="GO:0015031">
    <property type="term" value="P:protein transport"/>
    <property type="evidence" value="ECO:0007669"/>
    <property type="project" value="UniProtKB-KW"/>
</dbReference>
<evidence type="ECO:0000259" key="5">
    <source>
        <dbReference type="Pfam" id="PF07819"/>
    </source>
</evidence>
<evidence type="ECO:0000313" key="6">
    <source>
        <dbReference type="EMBL" id="KAF6844792.1"/>
    </source>
</evidence>
<reference evidence="6" key="1">
    <citation type="journal article" date="2020" name="Phytopathology">
        <title>Genome Sequence Resources of Colletotrichum truncatum, C. plurivorum, C. musicola, and C. sojae: Four Species Pathogenic to Soybean (Glycine max).</title>
        <authorList>
            <person name="Rogerio F."/>
            <person name="Boufleur T.R."/>
            <person name="Ciampi-Guillardi M."/>
            <person name="Sukno S.A."/>
            <person name="Thon M.R."/>
            <person name="Massola Junior N.S."/>
            <person name="Baroncelli R."/>
        </authorList>
    </citation>
    <scope>NUCLEOTIDE SEQUENCE</scope>
    <source>
        <strain evidence="6">LFN0074</strain>
    </source>
</reference>
<feature type="domain" description="GPI inositol-deacylase PGAP1-like alpha/beta" evidence="5">
    <location>
        <begin position="160"/>
        <end position="205"/>
    </location>
</feature>
<dbReference type="EMBL" id="WIGM01000010">
    <property type="protein sequence ID" value="KAF6844792.1"/>
    <property type="molecule type" value="Genomic_DNA"/>
</dbReference>
<dbReference type="SUPFAM" id="SSF53474">
    <property type="entry name" value="alpha/beta-Hydrolases"/>
    <property type="match status" value="1"/>
</dbReference>
<sequence>MNTACLARSSYSGCRHLRSRAIPAPFLSVSVPTRAPAAPASLRPLPCRGSRRCLSTTTPRPRDDSDPRLRDLGRQISDDFAVVREHYDTPRNPIVLAHGLMGFDELRLGSYVPPIHYWHGIADALGALVGGHSVITAAVPPSGSIEERAAKLGADIAAKARGRSVNIIAHSMGGLDARYMISHLKPRDVDVRSLVTVATPHRGSAFADYLVDGRGPIKLANLYGLIERAGLGTRAFGQLTRDYMEREFNPGTPDSERVRYFSYGACTGTPPLLSPFRQSHRILDEVEGANDGLVSVHSSRWGDYKGTLLEVSHLDLINWSNRLRWTLRKVWMGQTRTFNAVAFYLDIADMLAKEGL</sequence>
<keyword evidence="3" id="KW-0256">Endoplasmic reticulum</keyword>
<dbReference type="InterPro" id="IPR012908">
    <property type="entry name" value="PGAP1-ab_dom-like"/>
</dbReference>
<organism evidence="6 7">
    <name type="scientific">Colletotrichum musicola</name>
    <dbReference type="NCBI Taxonomy" id="2175873"/>
    <lineage>
        <taxon>Eukaryota</taxon>
        <taxon>Fungi</taxon>
        <taxon>Dikarya</taxon>
        <taxon>Ascomycota</taxon>
        <taxon>Pezizomycotina</taxon>
        <taxon>Sordariomycetes</taxon>
        <taxon>Hypocreomycetidae</taxon>
        <taxon>Glomerellales</taxon>
        <taxon>Glomerellaceae</taxon>
        <taxon>Colletotrichum</taxon>
        <taxon>Colletotrichum orchidearum species complex</taxon>
    </lineage>
</organism>
<comment type="caution">
    <text evidence="6">The sequence shown here is derived from an EMBL/GenBank/DDBJ whole genome shotgun (WGS) entry which is preliminary data.</text>
</comment>
<name>A0A8H6NYE0_9PEZI</name>
<protein>
    <recommendedName>
        <fullName evidence="2 3">GPI inositol-deacylase</fullName>
        <ecNumber evidence="3">3.1.-.-</ecNumber>
    </recommendedName>
</protein>
<dbReference type="Gene3D" id="3.40.50.1820">
    <property type="entry name" value="alpha/beta hydrolase"/>
    <property type="match status" value="1"/>
</dbReference>
<dbReference type="GO" id="GO:0016788">
    <property type="term" value="F:hydrolase activity, acting on ester bonds"/>
    <property type="evidence" value="ECO:0007669"/>
    <property type="project" value="InterPro"/>
</dbReference>
<dbReference type="Proteomes" id="UP000639643">
    <property type="component" value="Unassembled WGS sequence"/>
</dbReference>
<evidence type="ECO:0000256" key="1">
    <source>
        <dbReference type="ARBA" id="ARBA00003496"/>
    </source>
</evidence>
<keyword evidence="3" id="KW-0653">Protein transport</keyword>
<keyword evidence="3" id="KW-0472">Membrane</keyword>
<comment type="function">
    <text evidence="1 3">Involved in inositol deacylation of GPI-anchored proteins which plays important roles in the quality control and ER-associated degradation of GPI-anchored proteins.</text>
</comment>
<feature type="compositionally biased region" description="Basic and acidic residues" evidence="4">
    <location>
        <begin position="60"/>
        <end position="71"/>
    </location>
</feature>
<evidence type="ECO:0000256" key="2">
    <source>
        <dbReference type="ARBA" id="ARBA00015856"/>
    </source>
</evidence>
<comment type="similarity">
    <text evidence="3">Belongs to the GPI inositol-deacylase family.</text>
</comment>
<keyword evidence="7" id="KW-1185">Reference proteome</keyword>
<gene>
    <name evidence="6" type="ORF">CMUS01_00726</name>
</gene>
<keyword evidence="3" id="KW-0378">Hydrolase</keyword>
<keyword evidence="3" id="KW-0813">Transport</keyword>
<dbReference type="InterPro" id="IPR029058">
    <property type="entry name" value="AB_hydrolase_fold"/>
</dbReference>
<dbReference type="OrthoDB" id="5592486at2759"/>
<accession>A0A8H6NYE0</accession>
<evidence type="ECO:0000256" key="4">
    <source>
        <dbReference type="SAM" id="MobiDB-lite"/>
    </source>
</evidence>
<dbReference type="PANTHER" id="PTHR11440">
    <property type="entry name" value="LECITHIN-CHOLESTEROL ACYLTRANSFERASE-RELATED"/>
    <property type="match status" value="1"/>
</dbReference>
<dbReference type="EC" id="3.1.-.-" evidence="3"/>
<comment type="subcellular location">
    <subcellularLocation>
        <location evidence="3">Endoplasmic reticulum membrane</location>
    </subcellularLocation>
</comment>
<dbReference type="GO" id="GO:0005789">
    <property type="term" value="C:endoplasmic reticulum membrane"/>
    <property type="evidence" value="ECO:0007669"/>
    <property type="project" value="UniProtKB-SubCell"/>
</dbReference>
<dbReference type="AlphaFoldDB" id="A0A8H6NYE0"/>
<evidence type="ECO:0000313" key="7">
    <source>
        <dbReference type="Proteomes" id="UP000639643"/>
    </source>
</evidence>
<evidence type="ECO:0000256" key="3">
    <source>
        <dbReference type="RuleBase" id="RU365011"/>
    </source>
</evidence>
<proteinExistence type="inferred from homology"/>
<feature type="region of interest" description="Disordered" evidence="4">
    <location>
        <begin position="49"/>
        <end position="71"/>
    </location>
</feature>
<dbReference type="Pfam" id="PF07819">
    <property type="entry name" value="PGAP1"/>
    <property type="match status" value="1"/>
</dbReference>